<gene>
    <name evidence="4" type="ORF">PQU95_17810</name>
</gene>
<dbReference type="InterPro" id="IPR011006">
    <property type="entry name" value="CheY-like_superfamily"/>
</dbReference>
<accession>A0ABT5J3D4</accession>
<organism evidence="4 5">
    <name type="scientific">Vogesella aquatica</name>
    <dbReference type="NCBI Taxonomy" id="2984206"/>
    <lineage>
        <taxon>Bacteria</taxon>
        <taxon>Pseudomonadati</taxon>
        <taxon>Pseudomonadota</taxon>
        <taxon>Betaproteobacteria</taxon>
        <taxon>Neisseriales</taxon>
        <taxon>Chromobacteriaceae</taxon>
        <taxon>Vogesella</taxon>
    </lineage>
</organism>
<evidence type="ECO:0000313" key="5">
    <source>
        <dbReference type="Proteomes" id="UP001219956"/>
    </source>
</evidence>
<keyword evidence="5" id="KW-1185">Reference proteome</keyword>
<reference evidence="4 5" key="1">
    <citation type="submission" date="2023-01" db="EMBL/GenBank/DDBJ databases">
        <title>Novel species of the genus Vogesella isolated from rivers.</title>
        <authorList>
            <person name="Lu H."/>
        </authorList>
    </citation>
    <scope>NUCLEOTIDE SEQUENCE [LARGE SCALE GENOMIC DNA]</scope>
    <source>
        <strain evidence="4 5">DC21W</strain>
    </source>
</reference>
<dbReference type="GO" id="GO:0003677">
    <property type="term" value="F:DNA binding"/>
    <property type="evidence" value="ECO:0007669"/>
    <property type="project" value="UniProtKB-KW"/>
</dbReference>
<name>A0ABT5J3D4_9NEIS</name>
<keyword evidence="4" id="KW-0238">DNA-binding</keyword>
<dbReference type="PANTHER" id="PTHR37299">
    <property type="entry name" value="TRANSCRIPTIONAL REGULATOR-RELATED"/>
    <property type="match status" value="1"/>
</dbReference>
<dbReference type="Pfam" id="PF04397">
    <property type="entry name" value="LytTR"/>
    <property type="match status" value="1"/>
</dbReference>
<protein>
    <submittedName>
        <fullName evidence="4">LytTR family DNA-binding domain-containing protein</fullName>
    </submittedName>
</protein>
<dbReference type="PROSITE" id="PS50930">
    <property type="entry name" value="HTH_LYTTR"/>
    <property type="match status" value="1"/>
</dbReference>
<evidence type="ECO:0000259" key="2">
    <source>
        <dbReference type="PROSITE" id="PS50110"/>
    </source>
</evidence>
<dbReference type="RefSeq" id="WP_272753249.1">
    <property type="nucleotide sequence ID" value="NZ_JAQQLF010000031.1"/>
</dbReference>
<comment type="caution">
    <text evidence="4">The sequence shown here is derived from an EMBL/GenBank/DDBJ whole genome shotgun (WGS) entry which is preliminary data.</text>
</comment>
<dbReference type="InterPro" id="IPR001789">
    <property type="entry name" value="Sig_transdc_resp-reg_receiver"/>
</dbReference>
<dbReference type="SMART" id="SM00448">
    <property type="entry name" value="REC"/>
    <property type="match status" value="1"/>
</dbReference>
<evidence type="ECO:0000256" key="1">
    <source>
        <dbReference type="PROSITE-ProRule" id="PRU00169"/>
    </source>
</evidence>
<dbReference type="EMBL" id="JAQQLF010000031">
    <property type="protein sequence ID" value="MDC7719061.1"/>
    <property type="molecule type" value="Genomic_DNA"/>
</dbReference>
<feature type="domain" description="Response regulatory" evidence="2">
    <location>
        <begin position="3"/>
        <end position="114"/>
    </location>
</feature>
<dbReference type="SUPFAM" id="SSF52172">
    <property type="entry name" value="CheY-like"/>
    <property type="match status" value="1"/>
</dbReference>
<dbReference type="Pfam" id="PF00072">
    <property type="entry name" value="Response_reg"/>
    <property type="match status" value="1"/>
</dbReference>
<feature type="domain" description="HTH LytTR-type" evidence="3">
    <location>
        <begin position="146"/>
        <end position="243"/>
    </location>
</feature>
<evidence type="ECO:0000313" key="4">
    <source>
        <dbReference type="EMBL" id="MDC7719061.1"/>
    </source>
</evidence>
<dbReference type="Gene3D" id="2.40.50.1020">
    <property type="entry name" value="LytTr DNA-binding domain"/>
    <property type="match status" value="1"/>
</dbReference>
<feature type="modified residue" description="4-aspartylphosphate" evidence="1">
    <location>
        <position position="55"/>
    </location>
</feature>
<dbReference type="SMART" id="SM00850">
    <property type="entry name" value="LytTR"/>
    <property type="match status" value="1"/>
</dbReference>
<dbReference type="Proteomes" id="UP001219956">
    <property type="component" value="Unassembled WGS sequence"/>
</dbReference>
<dbReference type="Gene3D" id="3.40.50.2300">
    <property type="match status" value="1"/>
</dbReference>
<sequence>MTRILIADDEALQAASLAQRLQALWPDITLLPPVHNGIDAVAALAREQPDIAFLDIRMPGLTGLQVAAAAARSRVVFVTAYDEYALAAFDASAVDYLLKPVSDARLAQCVTRLQRDTRPAPDLAAVLAQLAAPVTRTWLQWLHAGLGDTTRLIAVDEVLYFQASDKYTEIVTAHERHLIRLPLKELLAQLDPQRFAQIHRSYIVSLPQVGRIERDLLGRQQVMLKDGRSLPLSRSHAAQFRQM</sequence>
<dbReference type="PANTHER" id="PTHR37299:SF1">
    <property type="entry name" value="STAGE 0 SPORULATION PROTEIN A HOMOLOG"/>
    <property type="match status" value="1"/>
</dbReference>
<dbReference type="InterPro" id="IPR046947">
    <property type="entry name" value="LytR-like"/>
</dbReference>
<dbReference type="PROSITE" id="PS50110">
    <property type="entry name" value="RESPONSE_REGULATORY"/>
    <property type="match status" value="1"/>
</dbReference>
<proteinExistence type="predicted"/>
<evidence type="ECO:0000259" key="3">
    <source>
        <dbReference type="PROSITE" id="PS50930"/>
    </source>
</evidence>
<dbReference type="InterPro" id="IPR007492">
    <property type="entry name" value="LytTR_DNA-bd_dom"/>
</dbReference>
<keyword evidence="1" id="KW-0597">Phosphoprotein</keyword>